<dbReference type="Gene3D" id="3.20.20.140">
    <property type="entry name" value="Metal-dependent hydrolases"/>
    <property type="match status" value="1"/>
</dbReference>
<protein>
    <submittedName>
        <fullName evidence="2">DUF3604 domain-containing protein</fullName>
    </submittedName>
</protein>
<dbReference type="InterPro" id="IPR016195">
    <property type="entry name" value="Pol/histidinol_Pase-like"/>
</dbReference>
<evidence type="ECO:0000313" key="2">
    <source>
        <dbReference type="EMBL" id="TKV69648.1"/>
    </source>
</evidence>
<dbReference type="OrthoDB" id="543560at2"/>
<comment type="caution">
    <text evidence="2">The sequence shown here is derived from an EMBL/GenBank/DDBJ whole genome shotgun (WGS) entry which is preliminary data.</text>
</comment>
<feature type="chain" id="PRO_5020938255" evidence="1">
    <location>
        <begin position="24"/>
        <end position="639"/>
    </location>
</feature>
<keyword evidence="3" id="KW-1185">Reference proteome</keyword>
<feature type="signal peptide" evidence="1">
    <location>
        <begin position="1"/>
        <end position="23"/>
    </location>
</feature>
<dbReference type="Pfam" id="PF12228">
    <property type="entry name" value="DUF3604"/>
    <property type="match status" value="1"/>
</dbReference>
<dbReference type="InterPro" id="IPR022028">
    <property type="entry name" value="DUF3604"/>
</dbReference>
<keyword evidence="1" id="KW-0732">Signal</keyword>
<proteinExistence type="predicted"/>
<accession>A0A4U6R946</accession>
<evidence type="ECO:0000313" key="3">
    <source>
        <dbReference type="Proteomes" id="UP000308488"/>
    </source>
</evidence>
<dbReference type="SUPFAM" id="SSF89550">
    <property type="entry name" value="PHP domain-like"/>
    <property type="match status" value="1"/>
</dbReference>
<dbReference type="EMBL" id="SZYH01000001">
    <property type="protein sequence ID" value="TKV69648.1"/>
    <property type="molecule type" value="Genomic_DNA"/>
</dbReference>
<dbReference type="Proteomes" id="UP000308488">
    <property type="component" value="Unassembled WGS sequence"/>
</dbReference>
<gene>
    <name evidence="2" type="ORF">FDP08_07970</name>
</gene>
<sequence>MLSVLLASTSFGAALLAATPVFAQELHIPHSLGSGDVEYSPYLKEDFPNQVFFGDTHLHTAFSADAGLAMATTTPDDAYRFAKGEEVISSQGLPARLQRPLDFLVVADHSENLGIAIALEEENPVLDSNEWGRTLAETYAPRTIDARDKTYVQWFGAVNKKGGSDPMKGSGLDETMWQRLTEAAERHNLPGSFTAFIGYEWTSGPNGNNLHRNVIFRDGKELADQIVPFSTYDSDDPEDLWQWMADYEAKTGGRLLAIPHNGNLSNGLMFDDVTLSGKPLTADYAERRQKWEPIYEVTQIKGDGEAHPMLSPNDEFADYYTWDTGSFGEEPKTPDMLPREYARSAWKRGLTYEAELGVNPFKMGVVGSTDAHTGLSTAQENNFFGKVTFVEPTSDPVRFEEQITGRFTPDDPSDDQIASDTLAAGLAAVWARENTREAIWDAMKRKETFATTGTRMRVRVFAGWGFEESDLQRSNFAAYGYDNGVPMGGDLTAAPDGGAPTLLVRALRDPDGANLDRVQIIKGWTTEEGEPQEKVYDVAWSDDRQPGADGKLPPVGNTVDVETAEYSNSIGDPFLQAFWKDPDFDASQRAFYYIRVLEIPTPSWLTYDSAFFGVEIPEGKRKTQQERVYTSPIWYTPQG</sequence>
<organism evidence="2 3">
    <name type="scientific">Marinobacter panjinensis</name>
    <dbReference type="NCBI Taxonomy" id="2576384"/>
    <lineage>
        <taxon>Bacteria</taxon>
        <taxon>Pseudomonadati</taxon>
        <taxon>Pseudomonadota</taxon>
        <taxon>Gammaproteobacteria</taxon>
        <taxon>Pseudomonadales</taxon>
        <taxon>Marinobacteraceae</taxon>
        <taxon>Marinobacter</taxon>
    </lineage>
</organism>
<dbReference type="AlphaFoldDB" id="A0A4U6R946"/>
<name>A0A4U6R946_9GAMM</name>
<reference evidence="2 3" key="1">
    <citation type="submission" date="2019-05" db="EMBL/GenBank/DDBJ databases">
        <title>Marinobacter panjinensis sp. nov., a moderately halophilic bacterium isolated from sea tidal flat environment.</title>
        <authorList>
            <person name="Yang W."/>
            <person name="An M."/>
            <person name="He W."/>
            <person name="Luo X."/>
            <person name="Zhu L."/>
            <person name="Chen G."/>
            <person name="Zhang Y."/>
            <person name="Wang Y."/>
        </authorList>
    </citation>
    <scope>NUCLEOTIDE SEQUENCE [LARGE SCALE GENOMIC DNA]</scope>
    <source>
        <strain evidence="2 3">PJ-16</strain>
    </source>
</reference>
<evidence type="ECO:0000256" key="1">
    <source>
        <dbReference type="SAM" id="SignalP"/>
    </source>
</evidence>